<protein>
    <recommendedName>
        <fullName evidence="4 12">Heme exporter protein B</fullName>
    </recommendedName>
</protein>
<dbReference type="InterPro" id="IPR026031">
    <property type="entry name" value="Cyt_c_CcmB_bac"/>
</dbReference>
<evidence type="ECO:0000256" key="1">
    <source>
        <dbReference type="ARBA" id="ARBA00002442"/>
    </source>
</evidence>
<evidence type="ECO:0000256" key="11">
    <source>
        <dbReference type="ARBA" id="ARBA00023136"/>
    </source>
</evidence>
<evidence type="ECO:0000256" key="5">
    <source>
        <dbReference type="ARBA" id="ARBA00022448"/>
    </source>
</evidence>
<dbReference type="Proteomes" id="UP001500604">
    <property type="component" value="Unassembled WGS sequence"/>
</dbReference>
<keyword evidence="10 13" id="KW-1133">Transmembrane helix</keyword>
<evidence type="ECO:0000256" key="9">
    <source>
        <dbReference type="ARBA" id="ARBA00022748"/>
    </source>
</evidence>
<dbReference type="PRINTS" id="PR01414">
    <property type="entry name" value="CCMBBIOGNSIS"/>
</dbReference>
<keyword evidence="8 13" id="KW-0812">Transmembrane</keyword>
<name>A0ABP8VBC0_9GAMM</name>
<comment type="function">
    <text evidence="1 12">Required for the export of heme to the periplasm for the biogenesis of c-type cytochromes.</text>
</comment>
<evidence type="ECO:0000256" key="3">
    <source>
        <dbReference type="ARBA" id="ARBA00010544"/>
    </source>
</evidence>
<accession>A0ABP8VBC0</accession>
<keyword evidence="9 12" id="KW-0201">Cytochrome c-type biogenesis</keyword>
<keyword evidence="5 12" id="KW-0813">Transport</keyword>
<keyword evidence="7 12" id="KW-0997">Cell inner membrane</keyword>
<keyword evidence="15" id="KW-1185">Reference proteome</keyword>
<dbReference type="EMBL" id="BAABFL010000473">
    <property type="protein sequence ID" value="GAA4652310.1"/>
    <property type="molecule type" value="Genomic_DNA"/>
</dbReference>
<evidence type="ECO:0000256" key="10">
    <source>
        <dbReference type="ARBA" id="ARBA00022989"/>
    </source>
</evidence>
<feature type="transmembrane region" description="Helical" evidence="13">
    <location>
        <begin position="168"/>
        <end position="190"/>
    </location>
</feature>
<evidence type="ECO:0000256" key="7">
    <source>
        <dbReference type="ARBA" id="ARBA00022519"/>
    </source>
</evidence>
<reference evidence="15" key="1">
    <citation type="journal article" date="2019" name="Int. J. Syst. Evol. Microbiol.">
        <title>The Global Catalogue of Microorganisms (GCM) 10K type strain sequencing project: providing services to taxonomists for standard genome sequencing and annotation.</title>
        <authorList>
            <consortium name="The Broad Institute Genomics Platform"/>
            <consortium name="The Broad Institute Genome Sequencing Center for Infectious Disease"/>
            <person name="Wu L."/>
            <person name="Ma J."/>
        </authorList>
    </citation>
    <scope>NUCLEOTIDE SEQUENCE [LARGE SCALE GENOMIC DNA]</scope>
    <source>
        <strain evidence="15">JCM 17805</strain>
    </source>
</reference>
<gene>
    <name evidence="14" type="primary">ccmB</name>
    <name evidence="14" type="ORF">GCM10023116_45940</name>
</gene>
<dbReference type="InterPro" id="IPR003544">
    <property type="entry name" value="Cyt_c_biogenesis_CcmB"/>
</dbReference>
<feature type="transmembrane region" description="Helical" evidence="13">
    <location>
        <begin position="31"/>
        <end position="49"/>
    </location>
</feature>
<keyword evidence="6 12" id="KW-1003">Cell membrane</keyword>
<feature type="transmembrane region" description="Helical" evidence="13">
    <location>
        <begin position="55"/>
        <end position="79"/>
    </location>
</feature>
<sequence>MMESTAPSVFHAFCQVLARDLRLHFRQRGDLMNPLVFFILVASLFPLGVGPESKMLTQIGSGIIWVAALLATLLSLDSLFRSDFDDGSLEQIMLSPQPLYVLVMAKVLAHWLVSGLLLVILSPVLAVMFHLPTSAFPALLATLMLGTPLLSLLGAIGSALTVGLKKGGVLMSLLILPLYIPVLILGTGCIDAAVNGLAWSGYLLWLGAMLMLGVTFAPFAISAGLRISISG</sequence>
<dbReference type="Pfam" id="PF03379">
    <property type="entry name" value="CcmB"/>
    <property type="match status" value="1"/>
</dbReference>
<feature type="transmembrane region" description="Helical" evidence="13">
    <location>
        <begin position="135"/>
        <end position="156"/>
    </location>
</feature>
<evidence type="ECO:0000313" key="14">
    <source>
        <dbReference type="EMBL" id="GAA4652310.1"/>
    </source>
</evidence>
<evidence type="ECO:0000256" key="2">
    <source>
        <dbReference type="ARBA" id="ARBA00004429"/>
    </source>
</evidence>
<evidence type="ECO:0000256" key="4">
    <source>
        <dbReference type="ARBA" id="ARBA00016452"/>
    </source>
</evidence>
<evidence type="ECO:0000256" key="13">
    <source>
        <dbReference type="SAM" id="Phobius"/>
    </source>
</evidence>
<dbReference type="PIRSF" id="PIRSF002764">
    <property type="entry name" value="CcmB"/>
    <property type="match status" value="1"/>
</dbReference>
<feature type="transmembrane region" description="Helical" evidence="13">
    <location>
        <begin position="202"/>
        <end position="225"/>
    </location>
</feature>
<proteinExistence type="inferred from homology"/>
<keyword evidence="11 12" id="KW-0472">Membrane</keyword>
<feature type="transmembrane region" description="Helical" evidence="13">
    <location>
        <begin position="99"/>
        <end position="129"/>
    </location>
</feature>
<evidence type="ECO:0000256" key="6">
    <source>
        <dbReference type="ARBA" id="ARBA00022475"/>
    </source>
</evidence>
<organism evidence="14 15">
    <name type="scientific">Kistimonas scapharcae</name>
    <dbReference type="NCBI Taxonomy" id="1036133"/>
    <lineage>
        <taxon>Bacteria</taxon>
        <taxon>Pseudomonadati</taxon>
        <taxon>Pseudomonadota</taxon>
        <taxon>Gammaproteobacteria</taxon>
        <taxon>Oceanospirillales</taxon>
        <taxon>Endozoicomonadaceae</taxon>
        <taxon>Kistimonas</taxon>
    </lineage>
</organism>
<comment type="caution">
    <text evidence="14">The sequence shown here is derived from an EMBL/GenBank/DDBJ whole genome shotgun (WGS) entry which is preliminary data.</text>
</comment>
<dbReference type="PANTHER" id="PTHR30070">
    <property type="entry name" value="HEME EXPORTER PROTEIN B"/>
    <property type="match status" value="1"/>
</dbReference>
<dbReference type="NCBIfam" id="TIGR01190">
    <property type="entry name" value="ccmB"/>
    <property type="match status" value="1"/>
</dbReference>
<evidence type="ECO:0000256" key="8">
    <source>
        <dbReference type="ARBA" id="ARBA00022692"/>
    </source>
</evidence>
<dbReference type="RefSeq" id="WP_425559347.1">
    <property type="nucleotide sequence ID" value="NZ_BAABFL010000473.1"/>
</dbReference>
<dbReference type="PANTHER" id="PTHR30070:SF1">
    <property type="entry name" value="CYTOCHROME C BIOGENESIS B-RELATED"/>
    <property type="match status" value="1"/>
</dbReference>
<comment type="similarity">
    <text evidence="3 12">Belongs to the CcmB/CycW/HelB family.</text>
</comment>
<evidence type="ECO:0000313" key="15">
    <source>
        <dbReference type="Proteomes" id="UP001500604"/>
    </source>
</evidence>
<comment type="subcellular location">
    <subcellularLocation>
        <location evidence="2">Cell inner membrane</location>
        <topology evidence="2">Multi-pass membrane protein</topology>
    </subcellularLocation>
</comment>
<evidence type="ECO:0000256" key="12">
    <source>
        <dbReference type="PIRNR" id="PIRNR002764"/>
    </source>
</evidence>